<evidence type="ECO:0000256" key="4">
    <source>
        <dbReference type="ARBA" id="ARBA00022840"/>
    </source>
</evidence>
<evidence type="ECO:0000313" key="11">
    <source>
        <dbReference type="Proteomes" id="UP001180551"/>
    </source>
</evidence>
<dbReference type="Pfam" id="PF00664">
    <property type="entry name" value="ABC_membrane"/>
    <property type="match status" value="1"/>
</dbReference>
<feature type="transmembrane region" description="Helical" evidence="7">
    <location>
        <begin position="416"/>
        <end position="437"/>
    </location>
</feature>
<dbReference type="InterPro" id="IPR003439">
    <property type="entry name" value="ABC_transporter-like_ATP-bd"/>
</dbReference>
<dbReference type="InterPro" id="IPR022515">
    <property type="entry name" value="NHPM_micro_ABC2"/>
</dbReference>
<evidence type="ECO:0000256" key="2">
    <source>
        <dbReference type="ARBA" id="ARBA00022692"/>
    </source>
</evidence>
<dbReference type="Pfam" id="PF00005">
    <property type="entry name" value="ABC_tran"/>
    <property type="match status" value="1"/>
</dbReference>
<feature type="domain" description="ABC transporter" evidence="8">
    <location>
        <begin position="726"/>
        <end position="957"/>
    </location>
</feature>
<dbReference type="InterPro" id="IPR003593">
    <property type="entry name" value="AAA+_ATPase"/>
</dbReference>
<evidence type="ECO:0000256" key="3">
    <source>
        <dbReference type="ARBA" id="ARBA00022741"/>
    </source>
</evidence>
<keyword evidence="4" id="KW-0067">ATP-binding</keyword>
<feature type="transmembrane region" description="Helical" evidence="7">
    <location>
        <begin position="523"/>
        <end position="546"/>
    </location>
</feature>
<accession>A0ABU2TAE6</accession>
<gene>
    <name evidence="10" type="ORF">RM550_19580</name>
</gene>
<dbReference type="RefSeq" id="WP_311625094.1">
    <property type="nucleotide sequence ID" value="NZ_JAVRFE010000025.1"/>
</dbReference>
<feature type="transmembrane region" description="Helical" evidence="7">
    <location>
        <begin position="449"/>
        <end position="470"/>
    </location>
</feature>
<dbReference type="PROSITE" id="PS50929">
    <property type="entry name" value="ABC_TM1F"/>
    <property type="match status" value="1"/>
</dbReference>
<feature type="transmembrane region" description="Helical" evidence="7">
    <location>
        <begin position="677"/>
        <end position="699"/>
    </location>
</feature>
<dbReference type="Gene3D" id="3.40.50.300">
    <property type="entry name" value="P-loop containing nucleotide triphosphate hydrolases"/>
    <property type="match status" value="1"/>
</dbReference>
<dbReference type="InterPro" id="IPR011527">
    <property type="entry name" value="ABC1_TM_dom"/>
</dbReference>
<feature type="domain" description="ABC transmembrane type-1" evidence="9">
    <location>
        <begin position="416"/>
        <end position="694"/>
    </location>
</feature>
<evidence type="ECO:0000259" key="9">
    <source>
        <dbReference type="PROSITE" id="PS50929"/>
    </source>
</evidence>
<sequence length="961" mass="103505">MPPPAVVGPGDTDAVTQALGGLGTPVDCTGLRSVPLEGPHVLWLVTGGSLDLFAVDAVEEGHWHFLGRLEAGTLLLGPVAGPHHTLLGRPSQDCLLRRIELRELPRYDYGEYGDTGSFPQYGTQDGYGYDTAHDGQGEALSALEHAFALGTARSLGVLFEAPLDGRPADEAVADDDILWMPVPPGSVQYGASYSAEAAGDLLVDPELWQQMVNQQYRLLSAVDRWIEQLERAHEDRTAAGIKAGEAVRERADQALIASIGRQERSGRGSAGTDRAGDDATFAVCRTVAEAARITLTEPPKGAAANDRITPVERIAVSSRIRTRAVRLQGRWWRTDTGPLVGHRAKSGAPVALLWRRGRYEAVNPASGLRMRIDKDNADSFEPRAVMFYRPLPERPMSLWRLMLFSLRGSRLDLRNLALAGLVTVGLGALVPLATGKVLGEYVPSADKSLIVQVSLAVIITSVVSAAFMLLQNLTVLRMEGRIESALQPAVWDRLLRLPTKFFTERSTGELASAAMGISAIRRVLSGLGPIAVQATTVGAMNLVMLLLYSVPLAMAALAMLLVIGAVFLAMGLWELRWQRRLVTLGNKLNNQAFQTLRGLPKLRVAAAESFAYAAWAREFARSRELQQKAGRIKNLTTVLNAVYLPLCSLTMFMLLAGPARGSMSAGSFLTFNTSVTMLLTSVTQITGAFISAAAAMPMFEQIKPVLDEKPEVRGASAQPGTLAGGIEAKKLSFRYSDDGPLVLDDVSLRIQPGEFVAVVGPSGCGKSTLLRLLIGFDKPTSGHVLYDGQDLTALDQAAVRRQCGVVLQNAQPLTGSILDCICGAESFTQEEAWAAAEMAGLAEDIKRMPMGLHTMISGGGAISGGQRQRLMIAQALVRRPRILFFDEATSALDNETQRIVIDSTRKLSASRLVIAHRLSTVMDADRVIVMADGRIVEQGAPAELLADTGGRLHDLVRRQLT</sequence>
<evidence type="ECO:0000256" key="7">
    <source>
        <dbReference type="SAM" id="Phobius"/>
    </source>
</evidence>
<comment type="caution">
    <text evidence="10">The sequence shown here is derived from an EMBL/GenBank/DDBJ whole genome shotgun (WGS) entry which is preliminary data.</text>
</comment>
<comment type="subcellular location">
    <subcellularLocation>
        <location evidence="1">Cell membrane</location>
        <topology evidence="1">Multi-pass membrane protein</topology>
    </subcellularLocation>
</comment>
<dbReference type="Proteomes" id="UP001180551">
    <property type="component" value="Unassembled WGS sequence"/>
</dbReference>
<dbReference type="SUPFAM" id="SSF52540">
    <property type="entry name" value="P-loop containing nucleoside triphosphate hydrolases"/>
    <property type="match status" value="1"/>
</dbReference>
<keyword evidence="6 7" id="KW-0472">Membrane</keyword>
<dbReference type="SUPFAM" id="SSF90123">
    <property type="entry name" value="ABC transporter transmembrane region"/>
    <property type="match status" value="1"/>
</dbReference>
<name>A0ABU2TAE6_9ACTN</name>
<organism evidence="10 11">
    <name type="scientific">Streptomyces mooreae</name>
    <dbReference type="NCBI Taxonomy" id="3075523"/>
    <lineage>
        <taxon>Bacteria</taxon>
        <taxon>Bacillati</taxon>
        <taxon>Actinomycetota</taxon>
        <taxon>Actinomycetes</taxon>
        <taxon>Kitasatosporales</taxon>
        <taxon>Streptomycetaceae</taxon>
        <taxon>Streptomyces</taxon>
    </lineage>
</organism>
<evidence type="ECO:0000259" key="8">
    <source>
        <dbReference type="PROSITE" id="PS50893"/>
    </source>
</evidence>
<dbReference type="PROSITE" id="PS50893">
    <property type="entry name" value="ABC_TRANSPORTER_2"/>
    <property type="match status" value="1"/>
</dbReference>
<dbReference type="PANTHER" id="PTHR24221:SF654">
    <property type="entry name" value="ATP-BINDING CASSETTE SUB-FAMILY B MEMBER 6"/>
    <property type="match status" value="1"/>
</dbReference>
<evidence type="ECO:0000256" key="1">
    <source>
        <dbReference type="ARBA" id="ARBA00004651"/>
    </source>
</evidence>
<evidence type="ECO:0000313" key="10">
    <source>
        <dbReference type="EMBL" id="MDT0457911.1"/>
    </source>
</evidence>
<keyword evidence="5 7" id="KW-1133">Transmembrane helix</keyword>
<dbReference type="InterPro" id="IPR017871">
    <property type="entry name" value="ABC_transporter-like_CS"/>
</dbReference>
<dbReference type="InterPro" id="IPR036640">
    <property type="entry name" value="ABC1_TM_sf"/>
</dbReference>
<evidence type="ECO:0000256" key="5">
    <source>
        <dbReference type="ARBA" id="ARBA00022989"/>
    </source>
</evidence>
<dbReference type="SMART" id="SM00382">
    <property type="entry name" value="AAA"/>
    <property type="match status" value="1"/>
</dbReference>
<proteinExistence type="predicted"/>
<keyword evidence="3" id="KW-0547">Nucleotide-binding</keyword>
<protein>
    <submittedName>
        <fullName evidence="10">NHLP bacteriocin export ABC transporter permease/ATPase subunit</fullName>
    </submittedName>
</protein>
<feature type="transmembrane region" description="Helical" evidence="7">
    <location>
        <begin position="552"/>
        <end position="573"/>
    </location>
</feature>
<dbReference type="NCBIfam" id="TIGR03797">
    <property type="entry name" value="NHLM_micro_ABC2"/>
    <property type="match status" value="1"/>
</dbReference>
<feature type="transmembrane region" description="Helical" evidence="7">
    <location>
        <begin position="638"/>
        <end position="657"/>
    </location>
</feature>
<dbReference type="InterPro" id="IPR027417">
    <property type="entry name" value="P-loop_NTPase"/>
</dbReference>
<evidence type="ECO:0000256" key="6">
    <source>
        <dbReference type="ARBA" id="ARBA00023136"/>
    </source>
</evidence>
<dbReference type="InterPro" id="IPR039421">
    <property type="entry name" value="Type_1_exporter"/>
</dbReference>
<keyword evidence="11" id="KW-1185">Reference proteome</keyword>
<dbReference type="PROSITE" id="PS00211">
    <property type="entry name" value="ABC_TRANSPORTER_1"/>
    <property type="match status" value="1"/>
</dbReference>
<dbReference type="PANTHER" id="PTHR24221">
    <property type="entry name" value="ATP-BINDING CASSETTE SUB-FAMILY B"/>
    <property type="match status" value="1"/>
</dbReference>
<reference evidence="10" key="1">
    <citation type="submission" date="2024-05" db="EMBL/GenBank/DDBJ databases">
        <title>30 novel species of actinomycetes from the DSMZ collection.</title>
        <authorList>
            <person name="Nouioui I."/>
        </authorList>
    </citation>
    <scope>NUCLEOTIDE SEQUENCE</scope>
    <source>
        <strain evidence="10">DSM 41527</strain>
    </source>
</reference>
<dbReference type="Gene3D" id="1.20.1560.10">
    <property type="entry name" value="ABC transporter type 1, transmembrane domain"/>
    <property type="match status" value="1"/>
</dbReference>
<keyword evidence="2 7" id="KW-0812">Transmembrane</keyword>
<dbReference type="EMBL" id="JAVRFE010000025">
    <property type="protein sequence ID" value="MDT0457911.1"/>
    <property type="molecule type" value="Genomic_DNA"/>
</dbReference>